<proteinExistence type="inferred from homology"/>
<evidence type="ECO:0000313" key="13">
    <source>
        <dbReference type="EMBL" id="SPO07155.1"/>
    </source>
</evidence>
<feature type="binding site" evidence="9">
    <location>
        <position position="36"/>
    </location>
    <ligand>
        <name>Zn(2+)</name>
        <dbReference type="ChEBI" id="CHEBI:29105"/>
        <label>2</label>
    </ligand>
</feature>
<evidence type="ECO:0000256" key="1">
    <source>
        <dbReference type="ARBA" id="ARBA00005984"/>
    </source>
</evidence>
<organism evidence="13 14">
    <name type="scientific">Cephalotrichum gorgonifer</name>
    <dbReference type="NCBI Taxonomy" id="2041049"/>
    <lineage>
        <taxon>Eukaryota</taxon>
        <taxon>Fungi</taxon>
        <taxon>Dikarya</taxon>
        <taxon>Ascomycota</taxon>
        <taxon>Pezizomycotina</taxon>
        <taxon>Sordariomycetes</taxon>
        <taxon>Hypocreomycetidae</taxon>
        <taxon>Microascales</taxon>
        <taxon>Microascaceae</taxon>
        <taxon>Cephalotrichum</taxon>
    </lineage>
</organism>
<keyword evidence="4 9" id="KW-0479">Metal-binding</keyword>
<dbReference type="AlphaFoldDB" id="A0AAE8SZQ5"/>
<gene>
    <name evidence="13" type="ORF">DNG_09849</name>
</gene>
<comment type="catalytic activity">
    <reaction evidence="11">
        <text>a phosphate monoester + H2O = an alcohol + phosphate</text>
        <dbReference type="Rhea" id="RHEA:15017"/>
        <dbReference type="ChEBI" id="CHEBI:15377"/>
        <dbReference type="ChEBI" id="CHEBI:30879"/>
        <dbReference type="ChEBI" id="CHEBI:43474"/>
        <dbReference type="ChEBI" id="CHEBI:67140"/>
        <dbReference type="EC" id="3.1.3.1"/>
    </reaction>
</comment>
<keyword evidence="14" id="KW-1185">Reference proteome</keyword>
<dbReference type="Gene3D" id="1.10.1200.140">
    <property type="entry name" value="Alkaline phosphatase, crown domain"/>
    <property type="match status" value="1"/>
</dbReference>
<reference evidence="13" key="1">
    <citation type="submission" date="2018-03" db="EMBL/GenBank/DDBJ databases">
        <authorList>
            <person name="Guldener U."/>
        </authorList>
    </citation>
    <scope>NUCLEOTIDE SEQUENCE</scope>
</reference>
<dbReference type="EC" id="3.1.3.1" evidence="2 11"/>
<dbReference type="InterPro" id="IPR001952">
    <property type="entry name" value="Alkaline_phosphatase"/>
</dbReference>
<evidence type="ECO:0000256" key="5">
    <source>
        <dbReference type="ARBA" id="ARBA00022801"/>
    </source>
</evidence>
<feature type="active site" description="Phosphoserine intermediate" evidence="8">
    <location>
        <position position="89"/>
    </location>
</feature>
<comment type="caution">
    <text evidence="13">The sequence shown here is derived from an EMBL/GenBank/DDBJ whole genome shotgun (WGS) entry which is preliminary data.</text>
</comment>
<keyword evidence="7 9" id="KW-0460">Magnesium</keyword>
<dbReference type="Gene3D" id="3.40.720.10">
    <property type="entry name" value="Alkaline Phosphatase, subunit A"/>
    <property type="match status" value="1"/>
</dbReference>
<dbReference type="GO" id="GO:0046872">
    <property type="term" value="F:metal ion binding"/>
    <property type="evidence" value="ECO:0007669"/>
    <property type="project" value="UniProtKB-KW"/>
</dbReference>
<protein>
    <recommendedName>
        <fullName evidence="2 11">Alkaline phosphatase</fullName>
        <ecNumber evidence="2 11">3.1.3.1</ecNumber>
    </recommendedName>
</protein>
<dbReference type="Pfam" id="PF00245">
    <property type="entry name" value="Alk_phosphatase"/>
    <property type="match status" value="1"/>
</dbReference>
<dbReference type="InterPro" id="IPR018299">
    <property type="entry name" value="Alkaline_phosphatase_AS"/>
</dbReference>
<dbReference type="GO" id="GO:0004035">
    <property type="term" value="F:alkaline phosphatase activity"/>
    <property type="evidence" value="ECO:0007669"/>
    <property type="project" value="UniProtKB-EC"/>
</dbReference>
<feature type="binding site" evidence="9">
    <location>
        <position position="287"/>
    </location>
    <ligand>
        <name>Zn(2+)</name>
        <dbReference type="ChEBI" id="CHEBI:29105"/>
        <label>2</label>
    </ligand>
</feature>
<comment type="cofactor">
    <cofactor evidence="9">
        <name>Mg(2+)</name>
        <dbReference type="ChEBI" id="CHEBI:18420"/>
    </cofactor>
    <text evidence="9">Binds 1 Mg(2+) ion.</text>
</comment>
<dbReference type="InterPro" id="IPR042085">
    <property type="entry name" value="Ap_crown"/>
</dbReference>
<feature type="binding site" evidence="9">
    <location>
        <position position="36"/>
    </location>
    <ligand>
        <name>Mg(2+)</name>
        <dbReference type="ChEBI" id="CHEBI:18420"/>
    </ligand>
</feature>
<dbReference type="SUPFAM" id="SSF53649">
    <property type="entry name" value="Alkaline phosphatase-like"/>
    <property type="match status" value="1"/>
</dbReference>
<keyword evidence="6 9" id="KW-0862">Zinc</keyword>
<name>A0AAE8SZQ5_9PEZI</name>
<keyword evidence="12" id="KW-0732">Signal</keyword>
<dbReference type="SMART" id="SM00098">
    <property type="entry name" value="alkPPc"/>
    <property type="match status" value="1"/>
</dbReference>
<dbReference type="PANTHER" id="PTHR11596">
    <property type="entry name" value="ALKALINE PHOSPHATASE"/>
    <property type="match status" value="1"/>
</dbReference>
<dbReference type="EMBL" id="ONZQ02000018">
    <property type="protein sequence ID" value="SPO07155.1"/>
    <property type="molecule type" value="Genomic_DNA"/>
</dbReference>
<keyword evidence="3" id="KW-0597">Phosphoprotein</keyword>
<comment type="similarity">
    <text evidence="1 10">Belongs to the alkaline phosphatase family.</text>
</comment>
<dbReference type="PANTHER" id="PTHR11596:SF5">
    <property type="entry name" value="ALKALINE PHOSPHATASE"/>
    <property type="match status" value="1"/>
</dbReference>
<evidence type="ECO:0000256" key="7">
    <source>
        <dbReference type="ARBA" id="ARBA00022842"/>
    </source>
</evidence>
<evidence type="ECO:0000256" key="12">
    <source>
        <dbReference type="SAM" id="SignalP"/>
    </source>
</evidence>
<comment type="cofactor">
    <cofactor evidence="9">
        <name>Zn(2+)</name>
        <dbReference type="ChEBI" id="CHEBI:29105"/>
    </cofactor>
    <text evidence="9">Binds 2 Zn(2+) ions.</text>
</comment>
<evidence type="ECO:0000256" key="2">
    <source>
        <dbReference type="ARBA" id="ARBA00012647"/>
    </source>
</evidence>
<keyword evidence="5 11" id="KW-0378">Hydrolase</keyword>
<feature type="binding site" evidence="9">
    <location>
        <position position="426"/>
    </location>
    <ligand>
        <name>Zn(2+)</name>
        <dbReference type="ChEBI" id="CHEBI:29105"/>
        <label>2</label>
    </ligand>
</feature>
<dbReference type="PROSITE" id="PS00123">
    <property type="entry name" value="ALKALINE_PHOSPHATASE"/>
    <property type="match status" value="1"/>
</dbReference>
<accession>A0AAE8SZQ5</accession>
<feature type="binding site" evidence="9">
    <location>
        <position position="291"/>
    </location>
    <ligand>
        <name>Zn(2+)</name>
        <dbReference type="ChEBI" id="CHEBI:29105"/>
        <label>2</label>
    </ligand>
</feature>
<feature type="signal peptide" evidence="12">
    <location>
        <begin position="1"/>
        <end position="18"/>
    </location>
</feature>
<feature type="binding site" evidence="9">
    <location>
        <position position="329"/>
    </location>
    <ligand>
        <name>Zn(2+)</name>
        <dbReference type="ChEBI" id="CHEBI:29105"/>
        <label>2</label>
    </ligand>
</feature>
<dbReference type="CDD" id="cd16012">
    <property type="entry name" value="ALP"/>
    <property type="match status" value="1"/>
</dbReference>
<feature type="binding site" evidence="9">
    <location>
        <position position="140"/>
    </location>
    <ligand>
        <name>Mg(2+)</name>
        <dbReference type="ChEBI" id="CHEBI:18420"/>
    </ligand>
</feature>
<evidence type="ECO:0000256" key="4">
    <source>
        <dbReference type="ARBA" id="ARBA00022723"/>
    </source>
</evidence>
<evidence type="ECO:0000256" key="3">
    <source>
        <dbReference type="ARBA" id="ARBA00022553"/>
    </source>
</evidence>
<feature type="binding site" evidence="9">
    <location>
        <position position="330"/>
    </location>
    <ligand>
        <name>Zn(2+)</name>
        <dbReference type="ChEBI" id="CHEBI:29105"/>
        <label>2</label>
    </ligand>
</feature>
<sequence length="506" mass="54368">MRLSAAAIVSALAGIANASSSSCCPKTRNFIYIVPDGYGVASQVLARDYVALKNGDGTVNRPNSPQIGADRLVIGSVRTQSSDNLITDSAASGTAFSCGVKTYNGAIAVDDDGEPVASVLEAAYLEGYKTGLVVTSRITHATPACYASHVLHRDSENEIAGHEIGYSHPLGSVVDILMGGGRKHFLPPSEDGSRDDDVNLVEWAKEKGYTYVSDKRELISALDSGESVPLPFLGLFASDHLSYELDRDDSEQPSLLEMTKIALASLREASSGNDKGFFVMIEASRIDHAAHGNDAAGHVHDTVMYNEVLAYIMEYIDSHPDTQLLSAADHECGGLTLRNNYNPVVLQRSRGTTEALGSLFTSYDGNDKAAYLKDELLPAYGLSDISDDDVQMLMSVAEEKGTSAMGIAAGNLLATEAGLHWSTQDHSAADVLLHGYANRHDLARMRGLVGGNNDNTDLPRYIERILGLNLQNATEALRAHGSDWIARRDELNLIKRANSLHVHGHN</sequence>
<dbReference type="PRINTS" id="PR00113">
    <property type="entry name" value="ALKPHPHTASE"/>
</dbReference>
<feature type="chain" id="PRO_5042056450" description="Alkaline phosphatase" evidence="12">
    <location>
        <begin position="19"/>
        <end position="506"/>
    </location>
</feature>
<evidence type="ECO:0000313" key="14">
    <source>
        <dbReference type="Proteomes" id="UP001187682"/>
    </source>
</evidence>
<dbReference type="InterPro" id="IPR017850">
    <property type="entry name" value="Alkaline_phosphatase_core_sf"/>
</dbReference>
<evidence type="ECO:0000256" key="6">
    <source>
        <dbReference type="ARBA" id="ARBA00022833"/>
    </source>
</evidence>
<dbReference type="GO" id="GO:0000329">
    <property type="term" value="C:fungal-type vacuole membrane"/>
    <property type="evidence" value="ECO:0007669"/>
    <property type="project" value="TreeGrafter"/>
</dbReference>
<evidence type="ECO:0000256" key="8">
    <source>
        <dbReference type="PIRSR" id="PIRSR601952-1"/>
    </source>
</evidence>
<dbReference type="PROSITE" id="PS51257">
    <property type="entry name" value="PROKAR_LIPOPROTEIN"/>
    <property type="match status" value="1"/>
</dbReference>
<feature type="binding site" evidence="9">
    <location>
        <position position="282"/>
    </location>
    <ligand>
        <name>Mg(2+)</name>
        <dbReference type="ChEBI" id="CHEBI:18420"/>
    </ligand>
</feature>
<feature type="binding site" evidence="9">
    <location>
        <position position="142"/>
    </location>
    <ligand>
        <name>Mg(2+)</name>
        <dbReference type="ChEBI" id="CHEBI:18420"/>
    </ligand>
</feature>
<evidence type="ECO:0000256" key="10">
    <source>
        <dbReference type="RuleBase" id="RU003946"/>
    </source>
</evidence>
<evidence type="ECO:0000256" key="9">
    <source>
        <dbReference type="PIRSR" id="PIRSR601952-2"/>
    </source>
</evidence>
<evidence type="ECO:0000256" key="11">
    <source>
        <dbReference type="RuleBase" id="RU003947"/>
    </source>
</evidence>
<dbReference type="Proteomes" id="UP001187682">
    <property type="component" value="Unassembled WGS sequence"/>
</dbReference>